<dbReference type="AlphaFoldDB" id="A0AAE0W104"/>
<accession>A0AAE0W104</accession>
<dbReference type="EMBL" id="JAEAOA010002354">
    <property type="protein sequence ID" value="KAK3598063.1"/>
    <property type="molecule type" value="Genomic_DNA"/>
</dbReference>
<evidence type="ECO:0000313" key="1">
    <source>
        <dbReference type="EMBL" id="KAK3598063.1"/>
    </source>
</evidence>
<protein>
    <submittedName>
        <fullName evidence="1">Uncharacterized protein</fullName>
    </submittedName>
</protein>
<evidence type="ECO:0000313" key="2">
    <source>
        <dbReference type="Proteomes" id="UP001195483"/>
    </source>
</evidence>
<proteinExistence type="predicted"/>
<reference evidence="1" key="3">
    <citation type="submission" date="2023-05" db="EMBL/GenBank/DDBJ databases">
        <authorList>
            <person name="Smith C.H."/>
        </authorList>
    </citation>
    <scope>NUCLEOTIDE SEQUENCE</scope>
    <source>
        <strain evidence="1">CHS0354</strain>
        <tissue evidence="1">Mantle</tissue>
    </source>
</reference>
<organism evidence="1 2">
    <name type="scientific">Potamilus streckersoni</name>
    <dbReference type="NCBI Taxonomy" id="2493646"/>
    <lineage>
        <taxon>Eukaryota</taxon>
        <taxon>Metazoa</taxon>
        <taxon>Spiralia</taxon>
        <taxon>Lophotrochozoa</taxon>
        <taxon>Mollusca</taxon>
        <taxon>Bivalvia</taxon>
        <taxon>Autobranchia</taxon>
        <taxon>Heteroconchia</taxon>
        <taxon>Palaeoheterodonta</taxon>
        <taxon>Unionida</taxon>
        <taxon>Unionoidea</taxon>
        <taxon>Unionidae</taxon>
        <taxon>Ambleminae</taxon>
        <taxon>Lampsilini</taxon>
        <taxon>Potamilus</taxon>
    </lineage>
</organism>
<keyword evidence="2" id="KW-1185">Reference proteome</keyword>
<sequence>MSWILHQIKTFSYYSSHGNWDNPFSIAKIKKLKNRKRFVYLRKFEKEKKPNILSSTRQETAVKGVFTPSHDNQTLWTMLA</sequence>
<reference evidence="1" key="1">
    <citation type="journal article" date="2021" name="Genome Biol. Evol.">
        <title>A High-Quality Reference Genome for a Parasitic Bivalve with Doubly Uniparental Inheritance (Bivalvia: Unionida).</title>
        <authorList>
            <person name="Smith C.H."/>
        </authorList>
    </citation>
    <scope>NUCLEOTIDE SEQUENCE</scope>
    <source>
        <strain evidence="1">CHS0354</strain>
    </source>
</reference>
<name>A0AAE0W104_9BIVA</name>
<dbReference type="Proteomes" id="UP001195483">
    <property type="component" value="Unassembled WGS sequence"/>
</dbReference>
<comment type="caution">
    <text evidence="1">The sequence shown here is derived from an EMBL/GenBank/DDBJ whole genome shotgun (WGS) entry which is preliminary data.</text>
</comment>
<gene>
    <name evidence="1" type="ORF">CHS0354_042436</name>
</gene>
<reference evidence="1" key="2">
    <citation type="journal article" date="2021" name="Genome Biol. Evol.">
        <title>Developing a high-quality reference genome for a parasitic bivalve with doubly uniparental inheritance (Bivalvia: Unionida).</title>
        <authorList>
            <person name="Smith C.H."/>
        </authorList>
    </citation>
    <scope>NUCLEOTIDE SEQUENCE</scope>
    <source>
        <strain evidence="1">CHS0354</strain>
        <tissue evidence="1">Mantle</tissue>
    </source>
</reference>